<proteinExistence type="predicted"/>
<dbReference type="AlphaFoldDB" id="A0A2S5KTE2"/>
<dbReference type="EMBL" id="PRLP01000023">
    <property type="protein sequence ID" value="PPC77925.1"/>
    <property type="molecule type" value="Genomic_DNA"/>
</dbReference>
<accession>A0A2S5KTE2</accession>
<name>A0A2S5KTE2_9PROT</name>
<dbReference type="Proteomes" id="UP000238196">
    <property type="component" value="Unassembled WGS sequence"/>
</dbReference>
<protein>
    <submittedName>
        <fullName evidence="1">Uncharacterized protein</fullName>
    </submittedName>
</protein>
<evidence type="ECO:0000313" key="2">
    <source>
        <dbReference type="Proteomes" id="UP000238196"/>
    </source>
</evidence>
<dbReference type="OrthoDB" id="7270370at2"/>
<comment type="caution">
    <text evidence="1">The sequence shown here is derived from an EMBL/GenBank/DDBJ whole genome shotgun (WGS) entry which is preliminary data.</text>
</comment>
<sequence length="164" mass="18148">MADADYNAIRTGIIQPALTLLPEKMRSPQAEVMLLAIGGQESRLHYRHQIGGPAHGLWQFEQGGGVKGVLEHKATRAMAAEVCAARQVPPTIPAVYAAIEFDDVLACCFARLLLWTDPGRLPNRTEESLGWTVYQRNWRPGQPHPQTWPTYWGKAVGSVYGEQA</sequence>
<evidence type="ECO:0000313" key="1">
    <source>
        <dbReference type="EMBL" id="PPC77925.1"/>
    </source>
</evidence>
<reference evidence="1 2" key="1">
    <citation type="submission" date="2018-02" db="EMBL/GenBank/DDBJ databases">
        <title>novel marine gammaproteobacteria from coastal saline agro ecosystem.</title>
        <authorList>
            <person name="Krishnan R."/>
            <person name="Ramesh Kumar N."/>
        </authorList>
    </citation>
    <scope>NUCLEOTIDE SEQUENCE [LARGE SCALE GENOMIC DNA]</scope>
    <source>
        <strain evidence="1 2">228</strain>
    </source>
</reference>
<organism evidence="1 2">
    <name type="scientific">Proteobacteria bacterium 228</name>
    <dbReference type="NCBI Taxonomy" id="2083153"/>
    <lineage>
        <taxon>Bacteria</taxon>
        <taxon>Pseudomonadati</taxon>
        <taxon>Pseudomonadota</taxon>
    </lineage>
</organism>
<gene>
    <name evidence="1" type="ORF">C4K68_07720</name>
</gene>